<evidence type="ECO:0000256" key="4">
    <source>
        <dbReference type="ARBA" id="ARBA00022801"/>
    </source>
</evidence>
<organism evidence="11 12">
    <name type="scientific">Gracilibacillus marinus</name>
    <dbReference type="NCBI Taxonomy" id="630535"/>
    <lineage>
        <taxon>Bacteria</taxon>
        <taxon>Bacillati</taxon>
        <taxon>Bacillota</taxon>
        <taxon>Bacilli</taxon>
        <taxon>Bacillales</taxon>
        <taxon>Bacillaceae</taxon>
        <taxon>Gracilibacillus</taxon>
    </lineage>
</organism>
<dbReference type="PANTHER" id="PTHR11070">
    <property type="entry name" value="UVRD / RECB / PCRA DNA HELICASE FAMILY MEMBER"/>
    <property type="match status" value="1"/>
</dbReference>
<gene>
    <name evidence="11" type="primary">addA</name>
    <name evidence="11" type="ORF">ACFOZ1_03240</name>
</gene>
<comment type="caution">
    <text evidence="11">The sequence shown here is derived from an EMBL/GenBank/DDBJ whole genome shotgun (WGS) entry which is preliminary data.</text>
</comment>
<dbReference type="NCBIfam" id="TIGR02785">
    <property type="entry name" value="addA_Gpos"/>
    <property type="match status" value="1"/>
</dbReference>
<dbReference type="EMBL" id="JBHSDV010000001">
    <property type="protein sequence ID" value="MFC4386817.1"/>
    <property type="molecule type" value="Genomic_DNA"/>
</dbReference>
<keyword evidence="3" id="KW-0227">DNA damage</keyword>
<dbReference type="InterPro" id="IPR014152">
    <property type="entry name" value="AddA"/>
</dbReference>
<dbReference type="InterPro" id="IPR038726">
    <property type="entry name" value="PDDEXK_AddAB-type"/>
</dbReference>
<dbReference type="Pfam" id="PF13361">
    <property type="entry name" value="UvrD_C"/>
    <property type="match status" value="1"/>
</dbReference>
<keyword evidence="5 11" id="KW-0347">Helicase</keyword>
<dbReference type="PANTHER" id="PTHR11070:SF48">
    <property type="entry name" value="ATP-DEPENDENT HELICASE_NUCLEASE SUBUNIT A"/>
    <property type="match status" value="1"/>
</dbReference>
<feature type="domain" description="UvrD-like helicase C-terminal" evidence="10">
    <location>
        <begin position="54"/>
        <end position="355"/>
    </location>
</feature>
<reference evidence="12" key="1">
    <citation type="journal article" date="2019" name="Int. J. Syst. Evol. Microbiol.">
        <title>The Global Catalogue of Microorganisms (GCM) 10K type strain sequencing project: providing services to taxonomists for standard genome sequencing and annotation.</title>
        <authorList>
            <consortium name="The Broad Institute Genomics Platform"/>
            <consortium name="The Broad Institute Genome Sequencing Center for Infectious Disease"/>
            <person name="Wu L."/>
            <person name="Ma J."/>
        </authorList>
    </citation>
    <scope>NUCLEOTIDE SEQUENCE [LARGE SCALE GENOMIC DNA]</scope>
    <source>
        <strain evidence="12">KACC 14058</strain>
    </source>
</reference>
<evidence type="ECO:0000256" key="8">
    <source>
        <dbReference type="ARBA" id="ARBA00023125"/>
    </source>
</evidence>
<keyword evidence="7" id="KW-0067">ATP-binding</keyword>
<dbReference type="InterPro" id="IPR027417">
    <property type="entry name" value="P-loop_NTPase"/>
</dbReference>
<dbReference type="Proteomes" id="UP001595880">
    <property type="component" value="Unassembled WGS sequence"/>
</dbReference>
<dbReference type="SUPFAM" id="SSF52980">
    <property type="entry name" value="Restriction endonuclease-like"/>
    <property type="match status" value="1"/>
</dbReference>
<dbReference type="InterPro" id="IPR011604">
    <property type="entry name" value="PDDEXK-like_dom_sf"/>
</dbReference>
<dbReference type="Gene3D" id="3.90.320.10">
    <property type="match status" value="1"/>
</dbReference>
<evidence type="ECO:0000259" key="10">
    <source>
        <dbReference type="PROSITE" id="PS51217"/>
    </source>
</evidence>
<dbReference type="InterPro" id="IPR000212">
    <property type="entry name" value="DNA_helicase_UvrD/REP"/>
</dbReference>
<evidence type="ECO:0000313" key="11">
    <source>
        <dbReference type="EMBL" id="MFC4386817.1"/>
    </source>
</evidence>
<accession>A0ABV8VS99</accession>
<protein>
    <submittedName>
        <fullName evidence="11">Helicase-exonuclease AddAB subunit AddA</fullName>
        <ecNumber evidence="11">3.6.4.12</ecNumber>
    </submittedName>
</protein>
<keyword evidence="9" id="KW-0234">DNA repair</keyword>
<keyword evidence="1" id="KW-0540">Nuclease</keyword>
<keyword evidence="4 11" id="KW-0378">Hydrolase</keyword>
<dbReference type="PROSITE" id="PS51217">
    <property type="entry name" value="UVRD_HELICASE_CTER"/>
    <property type="match status" value="1"/>
</dbReference>
<evidence type="ECO:0000256" key="9">
    <source>
        <dbReference type="ARBA" id="ARBA00023204"/>
    </source>
</evidence>
<evidence type="ECO:0000313" key="12">
    <source>
        <dbReference type="Proteomes" id="UP001595880"/>
    </source>
</evidence>
<dbReference type="Gene3D" id="3.40.50.300">
    <property type="entry name" value="P-loop containing nucleotide triphosphate hydrolases"/>
    <property type="match status" value="2"/>
</dbReference>
<keyword evidence="2" id="KW-0547">Nucleotide-binding</keyword>
<keyword evidence="12" id="KW-1185">Reference proteome</keyword>
<evidence type="ECO:0000256" key="1">
    <source>
        <dbReference type="ARBA" id="ARBA00022722"/>
    </source>
</evidence>
<dbReference type="InterPro" id="IPR011335">
    <property type="entry name" value="Restrct_endonuc-II-like"/>
</dbReference>
<evidence type="ECO:0000256" key="5">
    <source>
        <dbReference type="ARBA" id="ARBA00022806"/>
    </source>
</evidence>
<dbReference type="GO" id="GO:0003678">
    <property type="term" value="F:DNA helicase activity"/>
    <property type="evidence" value="ECO:0007669"/>
    <property type="project" value="UniProtKB-EC"/>
</dbReference>
<evidence type="ECO:0000256" key="6">
    <source>
        <dbReference type="ARBA" id="ARBA00022839"/>
    </source>
</evidence>
<keyword evidence="8" id="KW-0238">DNA-binding</keyword>
<dbReference type="InterPro" id="IPR014017">
    <property type="entry name" value="DNA_helicase_UvrD-like_C"/>
</dbReference>
<keyword evidence="6" id="KW-0269">Exonuclease</keyword>
<dbReference type="GO" id="GO:0016787">
    <property type="term" value="F:hydrolase activity"/>
    <property type="evidence" value="ECO:0007669"/>
    <property type="project" value="UniProtKB-KW"/>
</dbReference>
<evidence type="ECO:0000256" key="7">
    <source>
        <dbReference type="ARBA" id="ARBA00022840"/>
    </source>
</evidence>
<name>A0ABV8VS99_9BACI</name>
<sequence length="790" mass="93128">MHKYNQFSNEENSGYRIDLSRNFRSRKEVLTAANYIFRQLFDQEVGDIVYDENQELIYGNNAYDEVPLQQPEAELLIIDKEDKEDEDNEQDNIEQLEDLEKAQLEARAYAKKIKTWIGHNEEEPFEIMDKRTNSKRTVEYRDIVILLRSMTWAPTIMEEFKKQGIPVYAELSTGYFAAIEIQVMISLLKIIDNPRQDIPLAAVLKSPIVQLEEDELASIRLMNKKGTYYDALKQYLRNGENTHLKEKLHHFYTLLKKWRKEARQGALSHLIWQIYQETGYYDFVGGIPGGRQRQANLRALYDRAKGYESTSFRGLFRFLRFIERMEEKGDDLGAAKALGEQEDVVRIMTIHKSKGLEFPLVIVGAMNKQFNQQDLREKYLLHKEFGFATKYIDPVKRVMYPTLLYHAIKTEMHRELLAEEMRVLYVALTRAREKLVLVGTVPSLEKQKKKWEIISNHPEWVLPNYFRLESMSYLDWVGASLVRHQDGELLRFEDTSASVQLPTEIISDESKWSITCIHHRKYQTIDEQNRTKKEDVETAIKKWTLMDIEADELQEEVHKRLNYTYPFQDAIHFRAKQTVTEMKRQHEIKDSYSDEAIIAPFRAPIKQRPRFMQKEKQLTKAEIGTAMHTVMQHIPLERGWDETSLHEFVAMLEAKEMLTREEGQVINVQAILAFFATDIGQLLKNAEQVEREVPFSLTLKAKEVYPNWQDENEERIFLQGVIDCLIKVDDGWVLLDYKTDQLTDKMTETELRNKYQLQLDLYSKALEQIWNEPVVKKYVYYFDRTLLLSL</sequence>
<proteinExistence type="predicted"/>
<dbReference type="Pfam" id="PF12705">
    <property type="entry name" value="PDDEXK_1"/>
    <property type="match status" value="1"/>
</dbReference>
<dbReference type="SUPFAM" id="SSF52540">
    <property type="entry name" value="P-loop containing nucleoside triphosphate hydrolases"/>
    <property type="match status" value="1"/>
</dbReference>
<evidence type="ECO:0000256" key="3">
    <source>
        <dbReference type="ARBA" id="ARBA00022763"/>
    </source>
</evidence>
<dbReference type="EC" id="3.6.4.12" evidence="11"/>
<evidence type="ECO:0000256" key="2">
    <source>
        <dbReference type="ARBA" id="ARBA00022741"/>
    </source>
</evidence>